<dbReference type="Gene3D" id="1.10.645.10">
    <property type="entry name" value="Cytochrome-c3 Hydrogenase, chain B"/>
    <property type="match status" value="1"/>
</dbReference>
<name>A0ABS1VA41_9PROT</name>
<dbReference type="PANTHER" id="PTHR43485:SF1">
    <property type="entry name" value="FORMATE HYDROGENLYASE SUBUNIT 5-RELATED"/>
    <property type="match status" value="1"/>
</dbReference>
<gene>
    <name evidence="3" type="ORF">JMJ55_24670</name>
</gene>
<dbReference type="InterPro" id="IPR052197">
    <property type="entry name" value="ComplexI_49kDa-like"/>
</dbReference>
<dbReference type="InterPro" id="IPR029014">
    <property type="entry name" value="NiFe-Hase_large"/>
</dbReference>
<dbReference type="SUPFAM" id="SSF56762">
    <property type="entry name" value="HydB/Nqo4-like"/>
    <property type="match status" value="1"/>
</dbReference>
<dbReference type="InterPro" id="IPR037232">
    <property type="entry name" value="NADH_quin_OxRdtase_su_C/D-like"/>
</dbReference>
<evidence type="ECO:0000313" key="3">
    <source>
        <dbReference type="EMBL" id="MBL6458535.1"/>
    </source>
</evidence>
<dbReference type="Pfam" id="PF00374">
    <property type="entry name" value="NiFeSe_Hases"/>
    <property type="match status" value="1"/>
</dbReference>
<evidence type="ECO:0000259" key="2">
    <source>
        <dbReference type="Pfam" id="PF00346"/>
    </source>
</evidence>
<accession>A0ABS1VA41</accession>
<evidence type="ECO:0000256" key="1">
    <source>
        <dbReference type="ARBA" id="ARBA00023002"/>
    </source>
</evidence>
<dbReference type="Pfam" id="PF00346">
    <property type="entry name" value="Complex1_49kDa"/>
    <property type="match status" value="1"/>
</dbReference>
<dbReference type="InterPro" id="IPR001501">
    <property type="entry name" value="Ni-dep_hyd_lsu"/>
</dbReference>
<dbReference type="PANTHER" id="PTHR43485">
    <property type="entry name" value="HYDROGENASE-4 COMPONENT G"/>
    <property type="match status" value="1"/>
</dbReference>
<keyword evidence="4" id="KW-1185">Reference proteome</keyword>
<dbReference type="SUPFAM" id="SSF143243">
    <property type="entry name" value="Nqo5-like"/>
    <property type="match status" value="1"/>
</dbReference>
<evidence type="ECO:0000313" key="4">
    <source>
        <dbReference type="Proteomes" id="UP000606490"/>
    </source>
</evidence>
<organism evidence="3 4">
    <name type="scientific">Belnapia mucosa</name>
    <dbReference type="NCBI Taxonomy" id="2804532"/>
    <lineage>
        <taxon>Bacteria</taxon>
        <taxon>Pseudomonadati</taxon>
        <taxon>Pseudomonadota</taxon>
        <taxon>Alphaproteobacteria</taxon>
        <taxon>Acetobacterales</taxon>
        <taxon>Roseomonadaceae</taxon>
        <taxon>Belnapia</taxon>
    </lineage>
</organism>
<dbReference type="Proteomes" id="UP000606490">
    <property type="component" value="Unassembled WGS sequence"/>
</dbReference>
<keyword evidence="1" id="KW-0560">Oxidoreductase</keyword>
<protein>
    <submittedName>
        <fullName evidence="3">Nickel-dependent hydrogenase large subunit</fullName>
    </submittedName>
</protein>
<feature type="domain" description="NADH-quinone oxidoreductase subunit D" evidence="2">
    <location>
        <begin position="277"/>
        <end position="427"/>
    </location>
</feature>
<dbReference type="RefSeq" id="WP_202828279.1">
    <property type="nucleotide sequence ID" value="NZ_JAEUXJ010000016.1"/>
</dbReference>
<comment type="caution">
    <text evidence="3">The sequence shown here is derived from an EMBL/GenBank/DDBJ whole genome shotgun (WGS) entry which is preliminary data.</text>
</comment>
<sequence>MSTEPEALLRLIRHGQEQPCRPHPRHLLDRSQWAALVEALAASPEVALLGLWAEPAMVHAALVIGTEIRLVSCAAPEGRYQGLSPVRPAAAWFERMIRDLWGLVAEDGIDQRPWLDHGRWPATGPLALRPGPAPLSVPQPVFLPVEGEGVHQIPVGPVHAGVIEPGHFRFHVQGETVVRLEVRLGYVHKGQIGLMLGRPPRAAARFAARLSGDSTVAHSWAFAQAVEAATGAEVPPRALALRALMAELERLHNHLNDWGFACNDAAFAWPHARAGALREALLRAAAAAFGHRLMMDRVVPGGVTDDLRPGGAAAIEAALEAVAAELPRLASVYEGHASLADRVVGTGTVAPALAARFAAGGVVGRASGRDFDARRWPGYAPYGALTVPVLAEGDVDARLRLRLAEIGESIRLARGFLEGLPEGPLAAPLPQRGGEGLGLVEGFRGECLHWVALDDGGLLRAAFPRDPSWLHWPLLEAAIEGNIVADFPLINKSINGSYSGVDL</sequence>
<proteinExistence type="predicted"/>
<dbReference type="InterPro" id="IPR001135">
    <property type="entry name" value="NADH_Q_OxRdtase_suD"/>
</dbReference>
<reference evidence="3 4" key="1">
    <citation type="submission" date="2021-01" db="EMBL/GenBank/DDBJ databases">
        <title>Belnapia mucosa sp. nov. and Belnapia arida sp. nov., isolated from the Tabernas Desert (Almeria, Spain).</title>
        <authorList>
            <person name="Molina-Menor E."/>
            <person name="Vidal-Verdu A."/>
            <person name="Calonge A."/>
            <person name="Satari L."/>
            <person name="Pereto Magraner J."/>
            <person name="Porcar Miralles M."/>
        </authorList>
    </citation>
    <scope>NUCLEOTIDE SEQUENCE [LARGE SCALE GENOMIC DNA]</scope>
    <source>
        <strain evidence="3 4">T6</strain>
    </source>
</reference>
<dbReference type="EMBL" id="JAEUXJ010000016">
    <property type="protein sequence ID" value="MBL6458535.1"/>
    <property type="molecule type" value="Genomic_DNA"/>
</dbReference>